<evidence type="ECO:0000313" key="5">
    <source>
        <dbReference type="Proteomes" id="UP001150001"/>
    </source>
</evidence>
<evidence type="ECO:0000256" key="1">
    <source>
        <dbReference type="SAM" id="SignalP"/>
    </source>
</evidence>
<reference evidence="3 4" key="1">
    <citation type="submission" date="2016-03" db="EMBL/GenBank/DDBJ databases">
        <title>Draft genome sequence of the Vibrio tubiashii subs. europaeus.</title>
        <authorList>
            <person name="Spinard E."/>
            <person name="Dubert J."/>
            <person name="Nelson D.R."/>
            <person name="Barja J.L."/>
        </authorList>
    </citation>
    <scope>NUCLEOTIDE SEQUENCE [LARGE SCALE GENOMIC DNA]</scope>
    <source>
        <strain evidence="4">PP-638</strain>
        <strain evidence="3">PP2-638</strain>
    </source>
</reference>
<dbReference type="RefSeq" id="WP_069669284.1">
    <property type="nucleotide sequence ID" value="NZ_JAPFIM010000018.1"/>
</dbReference>
<dbReference type="InterPro" id="IPR021290">
    <property type="entry name" value="DUF2861"/>
</dbReference>
<dbReference type="Proteomes" id="UP000094761">
    <property type="component" value="Unassembled WGS sequence"/>
</dbReference>
<comment type="caution">
    <text evidence="3">The sequence shown here is derived from an EMBL/GenBank/DDBJ whole genome shotgun (WGS) entry which is preliminary data.</text>
</comment>
<feature type="signal peptide" evidence="1">
    <location>
        <begin position="1"/>
        <end position="22"/>
    </location>
</feature>
<keyword evidence="1" id="KW-0732">Signal</keyword>
<evidence type="ECO:0000313" key="4">
    <source>
        <dbReference type="Proteomes" id="UP000094761"/>
    </source>
</evidence>
<keyword evidence="5" id="KW-1185">Reference proteome</keyword>
<dbReference type="EMBL" id="JAPFIT010000010">
    <property type="protein sequence ID" value="MDC5739022.1"/>
    <property type="molecule type" value="Genomic_DNA"/>
</dbReference>
<sequence length="279" mass="31834">MSDKNWIMAPLLIAFFTPFCSANDAAWFRNTPMQSTMEALLEKQPRRAWQELTLALSQNQIEPRHWQPVKEAILAQSNCGHQLDTSLSAMPPRLTLSFISRSGFSSSGYQIKVSTEETQQGGYFSLVTPQGISLLSGEIEPHKNYQEWETNELITSPEAGIYYLKYNRNELPVVVSRYDSNHWLNRSTIDSSQIQANLPKLNNGCAKPVVNLQWFDSEYNQVKNKKALEVTSKKITLEQLQPPPNARHLSASTIIFEYQPGVKVEYIHRISLPFSNRDK</sequence>
<dbReference type="OrthoDB" id="5914862at2"/>
<dbReference type="EMBL" id="LUAX01000007">
    <property type="protein sequence ID" value="OAM98136.1"/>
    <property type="molecule type" value="Genomic_DNA"/>
</dbReference>
<dbReference type="AlphaFoldDB" id="A0A178J9P6"/>
<gene>
    <name evidence="3" type="ORF">AZ468_21710</name>
    <name evidence="2" type="ORF">OPW20_03030</name>
</gene>
<dbReference type="Proteomes" id="UP001150001">
    <property type="component" value="Unassembled WGS sequence"/>
</dbReference>
<dbReference type="Pfam" id="PF11060">
    <property type="entry name" value="DUF2861"/>
    <property type="match status" value="1"/>
</dbReference>
<organism evidence="3 4">
    <name type="scientific">Vibrio europaeus</name>
    <dbReference type="NCBI Taxonomy" id="300876"/>
    <lineage>
        <taxon>Bacteria</taxon>
        <taxon>Pseudomonadati</taxon>
        <taxon>Pseudomonadota</taxon>
        <taxon>Gammaproteobacteria</taxon>
        <taxon>Vibrionales</taxon>
        <taxon>Vibrionaceae</taxon>
        <taxon>Vibrio</taxon>
        <taxon>Vibrio oreintalis group</taxon>
    </lineage>
</organism>
<dbReference type="GeneID" id="78078349"/>
<evidence type="ECO:0000313" key="2">
    <source>
        <dbReference type="EMBL" id="MDC5739022.1"/>
    </source>
</evidence>
<protein>
    <submittedName>
        <fullName evidence="2">DUF2861 family protein</fullName>
    </submittedName>
</protein>
<proteinExistence type="predicted"/>
<evidence type="ECO:0000313" key="3">
    <source>
        <dbReference type="EMBL" id="OAM98136.1"/>
    </source>
</evidence>
<name>A0A178J9P6_9VIBR</name>
<accession>A0A178J9P6</accession>
<reference evidence="2" key="2">
    <citation type="submission" date="2022-11" db="EMBL/GenBank/DDBJ databases">
        <title>Role of the vibriolysin VemA secreted by the emergent pathogen Vibrio europaeus in the colonization of Manila clam mucus.</title>
        <authorList>
            <person name="Martinez C."/>
            <person name="Rodriguez S."/>
            <person name="Vences A."/>
            <person name="Barja J.L."/>
            <person name="Toranzo A.E."/>
            <person name="Dubert J."/>
        </authorList>
    </citation>
    <scope>NUCLEOTIDE SEQUENCE</scope>
    <source>
        <strain evidence="2">3454</strain>
    </source>
</reference>
<feature type="chain" id="PRO_5044550564" evidence="1">
    <location>
        <begin position="23"/>
        <end position="279"/>
    </location>
</feature>